<reference evidence="9 10" key="1">
    <citation type="journal article" date="2007" name="Genome Res.">
        <title>Genome characteristics of facultatively symbiotic Frankia sp. strains reflect host range and host plant biogeography.</title>
        <authorList>
            <person name="Normand P."/>
            <person name="Lapierre P."/>
            <person name="Tisa L.S."/>
            <person name="Gogarten J.P."/>
            <person name="Alloisio N."/>
            <person name="Bagnarol E."/>
            <person name="Bassi C.A."/>
            <person name="Berry A.M."/>
            <person name="Bickhart D.M."/>
            <person name="Choisne N."/>
            <person name="Couloux A."/>
            <person name="Cournoyer B."/>
            <person name="Cruveiller S."/>
            <person name="Daubin V."/>
            <person name="Demange N."/>
            <person name="Francino M.P."/>
            <person name="Goltsman E."/>
            <person name="Huang Y."/>
            <person name="Kopp O.R."/>
            <person name="Labarre L."/>
            <person name="Lapidus A."/>
            <person name="Lavire C."/>
            <person name="Marechal J."/>
            <person name="Martinez M."/>
            <person name="Mastronunzio J.E."/>
            <person name="Mullin B.C."/>
            <person name="Niemann J."/>
            <person name="Pujic P."/>
            <person name="Rawnsley T."/>
            <person name="Rouy Z."/>
            <person name="Schenowitz C."/>
            <person name="Sellstedt A."/>
            <person name="Tavares F."/>
            <person name="Tomkins J.P."/>
            <person name="Vallenet D."/>
            <person name="Valverde C."/>
            <person name="Wall L.G."/>
            <person name="Wang Y."/>
            <person name="Medigue C."/>
            <person name="Benson D.R."/>
        </authorList>
    </citation>
    <scope>NUCLEOTIDE SEQUENCE [LARGE SCALE GENOMIC DNA]</scope>
    <source>
        <strain evidence="10">DSM 45986 / CECT 9034 / ACN14a</strain>
    </source>
</reference>
<dbReference type="GO" id="GO:0019509">
    <property type="term" value="P:L-methionine salvage from methylthioadenosine"/>
    <property type="evidence" value="ECO:0007669"/>
    <property type="project" value="UniProtKB-UniRule"/>
</dbReference>
<evidence type="ECO:0000259" key="8">
    <source>
        <dbReference type="SMART" id="SM01007"/>
    </source>
</evidence>
<protein>
    <recommendedName>
        <fullName evidence="6">Methylthioribulose-1-phosphate dehydratase</fullName>
        <shortName evidence="6">MTRu-1-P dehydratase</shortName>
        <ecNumber evidence="6">4.2.1.109</ecNumber>
    </recommendedName>
</protein>
<dbReference type="EC" id="4.2.1.109" evidence="6"/>
<evidence type="ECO:0000313" key="9">
    <source>
        <dbReference type="EMBL" id="CAJ60070.1"/>
    </source>
</evidence>
<comment type="pathway">
    <text evidence="6">Amino-acid biosynthesis; L-methionine biosynthesis via salvage pathway; L-methionine from S-methyl-5-thio-alpha-D-ribose 1-phosphate: step 2/6.</text>
</comment>
<dbReference type="EMBL" id="CT573213">
    <property type="protein sequence ID" value="CAJ60070.1"/>
    <property type="molecule type" value="Genomic_DNA"/>
</dbReference>
<evidence type="ECO:0000313" key="10">
    <source>
        <dbReference type="Proteomes" id="UP000000657"/>
    </source>
</evidence>
<evidence type="ECO:0000256" key="2">
    <source>
        <dbReference type="ARBA" id="ARBA00022723"/>
    </source>
</evidence>
<dbReference type="OrthoDB" id="9786287at2"/>
<evidence type="ECO:0000256" key="5">
    <source>
        <dbReference type="ARBA" id="ARBA00023239"/>
    </source>
</evidence>
<evidence type="ECO:0000256" key="4">
    <source>
        <dbReference type="ARBA" id="ARBA00023167"/>
    </source>
</evidence>
<dbReference type="SMART" id="SM01007">
    <property type="entry name" value="Aldolase_II"/>
    <property type="match status" value="1"/>
</dbReference>
<dbReference type="GO" id="GO:0008270">
    <property type="term" value="F:zinc ion binding"/>
    <property type="evidence" value="ECO:0007669"/>
    <property type="project" value="UniProtKB-UniRule"/>
</dbReference>
<dbReference type="Gene3D" id="3.40.225.10">
    <property type="entry name" value="Class II aldolase/adducin N-terminal domain"/>
    <property type="match status" value="1"/>
</dbReference>
<accession>Q0RQV3</accession>
<evidence type="ECO:0000256" key="3">
    <source>
        <dbReference type="ARBA" id="ARBA00022833"/>
    </source>
</evidence>
<feature type="region of interest" description="Disordered" evidence="7">
    <location>
        <begin position="103"/>
        <end position="142"/>
    </location>
</feature>
<name>Q0RQV3_FRAAA</name>
<comment type="function">
    <text evidence="6">Catalyzes the dehydration of methylthioribulose-1-phosphate (MTRu-1-P) into 2,3-diketo-5-methylthiopentyl-1-phosphate (DK-MTP-1-P).</text>
</comment>
<dbReference type="RefSeq" id="WP_011602607.1">
    <property type="nucleotide sequence ID" value="NC_008278.1"/>
</dbReference>
<dbReference type="Pfam" id="PF00596">
    <property type="entry name" value="Aldolase_II"/>
    <property type="match status" value="1"/>
</dbReference>
<proteinExistence type="inferred from homology"/>
<dbReference type="eggNOG" id="COG0235">
    <property type="taxonomic scope" value="Bacteria"/>
</dbReference>
<evidence type="ECO:0000256" key="6">
    <source>
        <dbReference type="HAMAP-Rule" id="MF_01677"/>
    </source>
</evidence>
<dbReference type="InterPro" id="IPR017714">
    <property type="entry name" value="MethylthioRu-1-P_deHdtase_MtnB"/>
</dbReference>
<dbReference type="GO" id="GO:0046570">
    <property type="term" value="F:methylthioribulose 1-phosphate dehydratase activity"/>
    <property type="evidence" value="ECO:0007669"/>
    <property type="project" value="UniProtKB-UniRule"/>
</dbReference>
<keyword evidence="3 6" id="KW-0862">Zinc</keyword>
<sequence length="270" mass="26900">MSTAPAAPGDDSRTDPGGSGASSDSGSSDGGRDGTSRGDGGGFGPGAALAGEAARFARLGWMRATSGNLSVVVGRDPLRILVTASGLDKGALTAADAVEVDDAGAPTHVGGAPTDAGGSPTDAGGTPTDAGGTRATGGAPRRPSAEAVLHARLIGLTGAGAVVHLHTVASVLAADRFPTGLVLRDHEMLKALGRAADGDLVRLPVVANSQDMAVLAGRVAAAWEPLTPAVLVARHGMYVWGADLLAARHRAEAVEWLCEWAVRTAERTIG</sequence>
<keyword evidence="1 6" id="KW-0028">Amino-acid biosynthesis</keyword>
<dbReference type="Proteomes" id="UP000000657">
    <property type="component" value="Chromosome"/>
</dbReference>
<comment type="catalytic activity">
    <reaction evidence="6">
        <text>5-(methylsulfanyl)-D-ribulose 1-phosphate = 5-methylsulfanyl-2,3-dioxopentyl phosphate + H2O</text>
        <dbReference type="Rhea" id="RHEA:15549"/>
        <dbReference type="ChEBI" id="CHEBI:15377"/>
        <dbReference type="ChEBI" id="CHEBI:58548"/>
        <dbReference type="ChEBI" id="CHEBI:58828"/>
        <dbReference type="EC" id="4.2.1.109"/>
    </reaction>
</comment>
<dbReference type="GO" id="GO:0005737">
    <property type="term" value="C:cytoplasm"/>
    <property type="evidence" value="ECO:0007669"/>
    <property type="project" value="InterPro"/>
</dbReference>
<feature type="binding site" evidence="6">
    <location>
        <position position="164"/>
    </location>
    <ligand>
        <name>Zn(2+)</name>
        <dbReference type="ChEBI" id="CHEBI:29105"/>
    </ligand>
</feature>
<feature type="binding site" evidence="6">
    <location>
        <position position="166"/>
    </location>
    <ligand>
        <name>Zn(2+)</name>
        <dbReference type="ChEBI" id="CHEBI:29105"/>
    </ligand>
</feature>
<keyword evidence="2 6" id="KW-0479">Metal-binding</keyword>
<evidence type="ECO:0000256" key="1">
    <source>
        <dbReference type="ARBA" id="ARBA00022605"/>
    </source>
</evidence>
<keyword evidence="10" id="KW-1185">Reference proteome</keyword>
<dbReference type="SUPFAM" id="SSF53639">
    <property type="entry name" value="AraD/HMP-PK domain-like"/>
    <property type="match status" value="1"/>
</dbReference>
<dbReference type="InterPro" id="IPR036409">
    <property type="entry name" value="Aldolase_II/adducin_N_sf"/>
</dbReference>
<keyword evidence="4 6" id="KW-0486">Methionine biosynthesis</keyword>
<gene>
    <name evidence="6" type="primary">mtnB</name>
    <name evidence="9" type="ordered locus">FRAAL1412</name>
</gene>
<comment type="similarity">
    <text evidence="6">Belongs to the aldolase class II family. MtnB subfamily.</text>
</comment>
<dbReference type="InterPro" id="IPR001303">
    <property type="entry name" value="Aldolase_II/adducin_N"/>
</dbReference>
<feature type="compositionally biased region" description="Low complexity" evidence="7">
    <location>
        <begin position="120"/>
        <end position="142"/>
    </location>
</feature>
<comment type="cofactor">
    <cofactor evidence="6">
        <name>Zn(2+)</name>
        <dbReference type="ChEBI" id="CHEBI:29105"/>
    </cofactor>
    <text evidence="6">Binds 1 zinc ion per subunit.</text>
</comment>
<organism evidence="9 10">
    <name type="scientific">Frankia alni (strain DSM 45986 / CECT 9034 / ACN14a)</name>
    <dbReference type="NCBI Taxonomy" id="326424"/>
    <lineage>
        <taxon>Bacteria</taxon>
        <taxon>Bacillati</taxon>
        <taxon>Actinomycetota</taxon>
        <taxon>Actinomycetes</taxon>
        <taxon>Frankiales</taxon>
        <taxon>Frankiaceae</taxon>
        <taxon>Frankia</taxon>
    </lineage>
</organism>
<keyword evidence="5 6" id="KW-0456">Lyase</keyword>
<dbReference type="PANTHER" id="PTHR10640:SF7">
    <property type="entry name" value="METHYLTHIORIBULOSE-1-PHOSPHATE DEHYDRATASE"/>
    <property type="match status" value="1"/>
</dbReference>
<dbReference type="PANTHER" id="PTHR10640">
    <property type="entry name" value="METHYLTHIORIBULOSE-1-PHOSPHATE DEHYDRATASE"/>
    <property type="match status" value="1"/>
</dbReference>
<dbReference type="HOGENOM" id="CLU_006033_4_1_11"/>
<dbReference type="HAMAP" id="MF_01677">
    <property type="entry name" value="Salvage_MtnB"/>
    <property type="match status" value="1"/>
</dbReference>
<dbReference type="STRING" id="326424.FRAAL1412"/>
<dbReference type="UniPathway" id="UPA00904">
    <property type="reaction ID" value="UER00875"/>
</dbReference>
<feature type="region of interest" description="Disordered" evidence="7">
    <location>
        <begin position="1"/>
        <end position="46"/>
    </location>
</feature>
<feature type="domain" description="Class II aldolase/adducin N-terminal" evidence="8">
    <location>
        <begin position="47"/>
        <end position="262"/>
    </location>
</feature>
<dbReference type="AlphaFoldDB" id="Q0RQV3"/>
<dbReference type="KEGG" id="fal:FRAAL1412"/>
<evidence type="ECO:0000256" key="7">
    <source>
        <dbReference type="SAM" id="MobiDB-lite"/>
    </source>
</evidence>